<accession>A0A9N9JHG2</accession>
<name>A0A9N9JHG2_9GLOM</name>
<dbReference type="SUPFAM" id="SSF81383">
    <property type="entry name" value="F-box domain"/>
    <property type="match status" value="1"/>
</dbReference>
<dbReference type="OrthoDB" id="2307166at2759"/>
<sequence>MLTKKANDIKCYIQEYCNTWSLYNTLTTRLAQIKDIYQYLQLHGQPDVRLLEMSRHIPGDILENIISELEYDKNSLFACLLVNRQWCRYTVKVLWAKPFHLSYSRKLLCAYIPFFPPDSCANIGIENTARTTCPLFDYPSFIREISVYYMCCGIRSYILDGQFVGNEKTSNRRPYTDF</sequence>
<gene>
    <name evidence="1" type="ORF">AMORRO_LOCUS17457</name>
</gene>
<feature type="non-terminal residue" evidence="1">
    <location>
        <position position="178"/>
    </location>
</feature>
<dbReference type="Proteomes" id="UP000789342">
    <property type="component" value="Unassembled WGS sequence"/>
</dbReference>
<proteinExistence type="predicted"/>
<evidence type="ECO:0000313" key="2">
    <source>
        <dbReference type="Proteomes" id="UP000789342"/>
    </source>
</evidence>
<evidence type="ECO:0000313" key="1">
    <source>
        <dbReference type="EMBL" id="CAG8782657.1"/>
    </source>
</evidence>
<organism evidence="1 2">
    <name type="scientific">Acaulospora morrowiae</name>
    <dbReference type="NCBI Taxonomy" id="94023"/>
    <lineage>
        <taxon>Eukaryota</taxon>
        <taxon>Fungi</taxon>
        <taxon>Fungi incertae sedis</taxon>
        <taxon>Mucoromycota</taxon>
        <taxon>Glomeromycotina</taxon>
        <taxon>Glomeromycetes</taxon>
        <taxon>Diversisporales</taxon>
        <taxon>Acaulosporaceae</taxon>
        <taxon>Acaulospora</taxon>
    </lineage>
</organism>
<comment type="caution">
    <text evidence="1">The sequence shown here is derived from an EMBL/GenBank/DDBJ whole genome shotgun (WGS) entry which is preliminary data.</text>
</comment>
<reference evidence="1" key="1">
    <citation type="submission" date="2021-06" db="EMBL/GenBank/DDBJ databases">
        <authorList>
            <person name="Kallberg Y."/>
            <person name="Tangrot J."/>
            <person name="Rosling A."/>
        </authorList>
    </citation>
    <scope>NUCLEOTIDE SEQUENCE</scope>
    <source>
        <strain evidence="1">CL551</strain>
    </source>
</reference>
<dbReference type="InterPro" id="IPR036047">
    <property type="entry name" value="F-box-like_dom_sf"/>
</dbReference>
<keyword evidence="2" id="KW-1185">Reference proteome</keyword>
<dbReference type="AlphaFoldDB" id="A0A9N9JHG2"/>
<dbReference type="EMBL" id="CAJVPV010054004">
    <property type="protein sequence ID" value="CAG8782657.1"/>
    <property type="molecule type" value="Genomic_DNA"/>
</dbReference>
<protein>
    <submittedName>
        <fullName evidence="1">6845_t:CDS:1</fullName>
    </submittedName>
</protein>